<dbReference type="InParanoid" id="E4XGV8"/>
<evidence type="ECO:0000256" key="1">
    <source>
        <dbReference type="PROSITE-ProRule" id="PRU00723"/>
    </source>
</evidence>
<feature type="domain" description="BTB" evidence="2">
    <location>
        <begin position="27"/>
        <end position="103"/>
    </location>
</feature>
<dbReference type="SUPFAM" id="SSF54695">
    <property type="entry name" value="POZ domain"/>
    <property type="match status" value="1"/>
</dbReference>
<dbReference type="Gene3D" id="3.30.710.10">
    <property type="entry name" value="Potassium Channel Kv1.1, Chain A"/>
    <property type="match status" value="1"/>
</dbReference>
<dbReference type="InterPro" id="IPR000571">
    <property type="entry name" value="Znf_CCCH"/>
</dbReference>
<name>E4XGV8_OIKDI</name>
<dbReference type="EMBL" id="FN653049">
    <property type="protein sequence ID" value="CBY09906.1"/>
    <property type="molecule type" value="Genomic_DNA"/>
</dbReference>
<keyword evidence="5" id="KW-1185">Reference proteome</keyword>
<sequence>MGEPVEHTKLVLDLLNKQRLENNDSSCDVLLYPKKDDLKQEIYNFKKYPSIRAHRSLLSLNPTIYSMLTKAANGEWEAELDVCYDVLDALVTYMYTGNIEFKKDTVISLIQASTKYSMERLSTKAREYLNSLTVNAFDSQSNHAKANPVNAIIEREAAAKMYNPEYTLDPNQYYWLSPGSLYLLSKCPISSYLEFLPVCVMCQIPAPNPQSPNEMLFYQQQMPGHEHACHRDILLSRRINSQTHYSRVRSMPYHAARQDGPSYIGFQLCKEIIDAKPCSYGDNCTFAQSEIELEVWNAEKRGDFMRAWVTNNWSPADSLPYLKGILNRYGGNFGFSNVSTDPNRPKRQLYHKREVRIRDPRNCKTEICWHEQRDPGSCKVKDTCHFAHSDLELEVWMLLRSSSISAQQLVAFSENGTLGNKRKNPDINNEMNDVSTLPIDEFVREIQVKCCKCVSSMGPDAPLCNTTSQGHGQQKTLIIKDSQANQYLVRNLFGVFKNQSLPKKFLMCQNMRERNECHYQNACLFSHSPAEVCVWRFQKDREIRNQEELYRAILDECQAGPTEAKRSLYD</sequence>
<evidence type="ECO:0000259" key="2">
    <source>
        <dbReference type="PROSITE" id="PS50097"/>
    </source>
</evidence>
<keyword evidence="1" id="KW-0862">Zinc</keyword>
<dbReference type="OrthoDB" id="433738at2759"/>
<organism evidence="4">
    <name type="scientific">Oikopleura dioica</name>
    <name type="common">Tunicate</name>
    <dbReference type="NCBI Taxonomy" id="34765"/>
    <lineage>
        <taxon>Eukaryota</taxon>
        <taxon>Metazoa</taxon>
        <taxon>Chordata</taxon>
        <taxon>Tunicata</taxon>
        <taxon>Appendicularia</taxon>
        <taxon>Copelata</taxon>
        <taxon>Oikopleuridae</taxon>
        <taxon>Oikopleura</taxon>
    </lineage>
</organism>
<dbReference type="SMART" id="SM00225">
    <property type="entry name" value="BTB"/>
    <property type="match status" value="1"/>
</dbReference>
<keyword evidence="1" id="KW-0479">Metal-binding</keyword>
<protein>
    <recommendedName>
        <fullName evidence="6">BTB domain-containing protein</fullName>
    </recommendedName>
</protein>
<dbReference type="InterPro" id="IPR000210">
    <property type="entry name" value="BTB/POZ_dom"/>
</dbReference>
<dbReference type="PANTHER" id="PTHR14928">
    <property type="entry name" value="MICRO-RNA BINDING ZINC FINGER CCCH DOMAIN-CONTAINING PROTEIN 7"/>
    <property type="match status" value="1"/>
</dbReference>
<feature type="domain" description="C3H1-type" evidence="3">
    <location>
        <begin position="502"/>
        <end position="530"/>
    </location>
</feature>
<feature type="domain" description="C3H1-type" evidence="3">
    <location>
        <begin position="362"/>
        <end position="391"/>
    </location>
</feature>
<evidence type="ECO:0008006" key="6">
    <source>
        <dbReference type="Google" id="ProtNLM"/>
    </source>
</evidence>
<accession>E4XGV8</accession>
<dbReference type="InterPro" id="IPR011333">
    <property type="entry name" value="SKP1/BTB/POZ_sf"/>
</dbReference>
<dbReference type="CDD" id="cd18186">
    <property type="entry name" value="BTB_POZ_ZBTB_KLHL-like"/>
    <property type="match status" value="1"/>
</dbReference>
<dbReference type="Pfam" id="PF00651">
    <property type="entry name" value="BTB"/>
    <property type="match status" value="1"/>
</dbReference>
<reference evidence="4" key="1">
    <citation type="journal article" date="2010" name="Science">
        <title>Plasticity of animal genome architecture unmasked by rapid evolution of a pelagic tunicate.</title>
        <authorList>
            <person name="Denoeud F."/>
            <person name="Henriet S."/>
            <person name="Mungpakdee S."/>
            <person name="Aury J.M."/>
            <person name="Da Silva C."/>
            <person name="Brinkmann H."/>
            <person name="Mikhaleva J."/>
            <person name="Olsen L.C."/>
            <person name="Jubin C."/>
            <person name="Canestro C."/>
            <person name="Bouquet J.M."/>
            <person name="Danks G."/>
            <person name="Poulain J."/>
            <person name="Campsteijn C."/>
            <person name="Adamski M."/>
            <person name="Cross I."/>
            <person name="Yadetie F."/>
            <person name="Muffato M."/>
            <person name="Louis A."/>
            <person name="Butcher S."/>
            <person name="Tsagkogeorga G."/>
            <person name="Konrad A."/>
            <person name="Singh S."/>
            <person name="Jensen M.F."/>
            <person name="Cong E.H."/>
            <person name="Eikeseth-Otteraa H."/>
            <person name="Noel B."/>
            <person name="Anthouard V."/>
            <person name="Porcel B.M."/>
            <person name="Kachouri-Lafond R."/>
            <person name="Nishino A."/>
            <person name="Ugolini M."/>
            <person name="Chourrout P."/>
            <person name="Nishida H."/>
            <person name="Aasland R."/>
            <person name="Huzurbazar S."/>
            <person name="Westhof E."/>
            <person name="Delsuc F."/>
            <person name="Lehrach H."/>
            <person name="Reinhardt R."/>
            <person name="Weissenbach J."/>
            <person name="Roy S.W."/>
            <person name="Artiguenave F."/>
            <person name="Postlethwait J.H."/>
            <person name="Manak J.R."/>
            <person name="Thompson E.M."/>
            <person name="Jaillon O."/>
            <person name="Du Pasquier L."/>
            <person name="Boudinot P."/>
            <person name="Liberles D.A."/>
            <person name="Volff J.N."/>
            <person name="Philippe H."/>
            <person name="Lenhard B."/>
            <person name="Roest Crollius H."/>
            <person name="Wincker P."/>
            <person name="Chourrout D."/>
        </authorList>
    </citation>
    <scope>NUCLEOTIDE SEQUENCE [LARGE SCALE GENOMIC DNA]</scope>
</reference>
<proteinExistence type="predicted"/>
<dbReference type="GO" id="GO:0008270">
    <property type="term" value="F:zinc ion binding"/>
    <property type="evidence" value="ECO:0007669"/>
    <property type="project" value="UniProtKB-KW"/>
</dbReference>
<dbReference type="PROSITE" id="PS50103">
    <property type="entry name" value="ZF_C3H1"/>
    <property type="match status" value="2"/>
</dbReference>
<evidence type="ECO:0000259" key="3">
    <source>
        <dbReference type="PROSITE" id="PS50103"/>
    </source>
</evidence>
<gene>
    <name evidence="4" type="ORF">GSOID_T00010723001</name>
</gene>
<dbReference type="GO" id="GO:0035198">
    <property type="term" value="F:miRNA binding"/>
    <property type="evidence" value="ECO:0007669"/>
    <property type="project" value="InterPro"/>
</dbReference>
<dbReference type="AlphaFoldDB" id="E4XGV8"/>
<dbReference type="InterPro" id="IPR039691">
    <property type="entry name" value="ZC3H7A/B"/>
</dbReference>
<evidence type="ECO:0000313" key="4">
    <source>
        <dbReference type="EMBL" id="CBY09906.1"/>
    </source>
</evidence>
<dbReference type="GO" id="GO:0035196">
    <property type="term" value="P:miRNA processing"/>
    <property type="evidence" value="ECO:0007669"/>
    <property type="project" value="TreeGrafter"/>
</dbReference>
<feature type="zinc finger region" description="C3H1-type" evidence="1">
    <location>
        <begin position="502"/>
        <end position="530"/>
    </location>
</feature>
<dbReference type="PROSITE" id="PS50097">
    <property type="entry name" value="BTB"/>
    <property type="match status" value="1"/>
</dbReference>
<feature type="zinc finger region" description="C3H1-type" evidence="1">
    <location>
        <begin position="362"/>
        <end position="391"/>
    </location>
</feature>
<dbReference type="PANTHER" id="PTHR14928:SF16">
    <property type="entry name" value="C3H1-TYPE DOMAIN-CONTAINING PROTEIN"/>
    <property type="match status" value="1"/>
</dbReference>
<evidence type="ECO:0000313" key="5">
    <source>
        <dbReference type="Proteomes" id="UP000001307"/>
    </source>
</evidence>
<dbReference type="Gene3D" id="4.10.1000.10">
    <property type="entry name" value="Zinc finger, CCCH-type"/>
    <property type="match status" value="1"/>
</dbReference>
<keyword evidence="1" id="KW-0863">Zinc-finger</keyword>
<dbReference type="Proteomes" id="UP000001307">
    <property type="component" value="Unassembled WGS sequence"/>
</dbReference>